<dbReference type="Pfam" id="PF02589">
    <property type="entry name" value="LUD_dom"/>
    <property type="match status" value="1"/>
</dbReference>
<dbReference type="InterPro" id="IPR037171">
    <property type="entry name" value="NagB/RpiA_transferase-like"/>
</dbReference>
<name>A0ABW5V7M4_9BACI</name>
<dbReference type="PANTHER" id="PTHR43682">
    <property type="entry name" value="LACTATE UTILIZATION PROTEIN C"/>
    <property type="match status" value="1"/>
</dbReference>
<gene>
    <name evidence="2" type="ORF">ACFSUO_13925</name>
</gene>
<evidence type="ECO:0000259" key="1">
    <source>
        <dbReference type="Pfam" id="PF02589"/>
    </source>
</evidence>
<protein>
    <submittedName>
        <fullName evidence="2">Lactate utilization protein C</fullName>
    </submittedName>
</protein>
<organism evidence="2 3">
    <name type="scientific">Lentibacillus juripiscarius</name>
    <dbReference type="NCBI Taxonomy" id="257446"/>
    <lineage>
        <taxon>Bacteria</taxon>
        <taxon>Bacillati</taxon>
        <taxon>Bacillota</taxon>
        <taxon>Bacilli</taxon>
        <taxon>Bacillales</taxon>
        <taxon>Bacillaceae</taxon>
        <taxon>Lentibacillus</taxon>
    </lineage>
</organism>
<evidence type="ECO:0000313" key="3">
    <source>
        <dbReference type="Proteomes" id="UP001597502"/>
    </source>
</evidence>
<feature type="domain" description="LUD" evidence="1">
    <location>
        <begin position="54"/>
        <end position="228"/>
    </location>
</feature>
<dbReference type="Proteomes" id="UP001597502">
    <property type="component" value="Unassembled WGS sequence"/>
</dbReference>
<sequence length="233" mass="25952">MAKGSIQNKDSFLNHIAEQLGRERNTDVPLPEWEYQPQWDVYQDKTADELCGLFKKNSEEKDTHVLETTKQQLPEMMEHVMETYGGAPMVSTDDERFGTYGLTDVLAKNGVHQWDPEQGKENIENAKAANIGFLFSDVSLAESGTITQFNDKHIARAVSLLPTTYAAIVPKSSIVQRMTQATERIHKQVEDGQNVSSYINFISGPSNSADIEMNMVVGVHGPVKAVHIMVLDA</sequence>
<dbReference type="EMBL" id="JBHUNA010000034">
    <property type="protein sequence ID" value="MFD2762053.1"/>
    <property type="molecule type" value="Genomic_DNA"/>
</dbReference>
<dbReference type="PANTHER" id="PTHR43682:SF1">
    <property type="entry name" value="LACTATE UTILIZATION PROTEIN C"/>
    <property type="match status" value="1"/>
</dbReference>
<keyword evidence="3" id="KW-1185">Reference proteome</keyword>
<reference evidence="3" key="1">
    <citation type="journal article" date="2019" name="Int. J. Syst. Evol. Microbiol.">
        <title>The Global Catalogue of Microorganisms (GCM) 10K type strain sequencing project: providing services to taxonomists for standard genome sequencing and annotation.</title>
        <authorList>
            <consortium name="The Broad Institute Genomics Platform"/>
            <consortium name="The Broad Institute Genome Sequencing Center for Infectious Disease"/>
            <person name="Wu L."/>
            <person name="Ma J."/>
        </authorList>
    </citation>
    <scope>NUCLEOTIDE SEQUENCE [LARGE SCALE GENOMIC DNA]</scope>
    <source>
        <strain evidence="3">TISTR 1535</strain>
    </source>
</reference>
<evidence type="ECO:0000313" key="2">
    <source>
        <dbReference type="EMBL" id="MFD2762053.1"/>
    </source>
</evidence>
<dbReference type="InterPro" id="IPR024185">
    <property type="entry name" value="FTHF_cligase-like_sf"/>
</dbReference>
<dbReference type="SUPFAM" id="SSF100950">
    <property type="entry name" value="NagB/RpiA/CoA transferase-like"/>
    <property type="match status" value="1"/>
</dbReference>
<comment type="caution">
    <text evidence="2">The sequence shown here is derived from an EMBL/GenBank/DDBJ whole genome shotgun (WGS) entry which is preliminary data.</text>
</comment>
<accession>A0ABW5V7M4</accession>
<dbReference type="Gene3D" id="3.40.50.10420">
    <property type="entry name" value="NagB/RpiA/CoA transferase-like"/>
    <property type="match status" value="1"/>
</dbReference>
<proteinExistence type="predicted"/>
<dbReference type="InterPro" id="IPR003741">
    <property type="entry name" value="LUD_dom"/>
</dbReference>
<dbReference type="RefSeq" id="WP_382395174.1">
    <property type="nucleotide sequence ID" value="NZ_JBHUNA010000034.1"/>
</dbReference>